<evidence type="ECO:0000256" key="3">
    <source>
        <dbReference type="ARBA" id="ARBA00022475"/>
    </source>
</evidence>
<evidence type="ECO:0000313" key="17">
    <source>
        <dbReference type="EMBL" id="MBB5050115.1"/>
    </source>
</evidence>
<dbReference type="GO" id="GO:0000272">
    <property type="term" value="P:polysaccharide catabolic process"/>
    <property type="evidence" value="ECO:0007669"/>
    <property type="project" value="UniProtKB-KW"/>
</dbReference>
<comment type="caution">
    <text evidence="17">The sequence shown here is derived from an EMBL/GenBank/DDBJ whole genome shotgun (WGS) entry which is preliminary data.</text>
</comment>
<dbReference type="Proteomes" id="UP000521227">
    <property type="component" value="Unassembled WGS sequence"/>
</dbReference>
<dbReference type="Gene3D" id="3.20.20.80">
    <property type="entry name" value="Glycosidases"/>
    <property type="match status" value="1"/>
</dbReference>
<evidence type="ECO:0000256" key="13">
    <source>
        <dbReference type="ARBA" id="ARBA00037649"/>
    </source>
</evidence>
<protein>
    <recommendedName>
        <fullName evidence="15">Endo-1,3-beta-glucanase btgC</fullName>
    </recommendedName>
    <alternativeName>
        <fullName evidence="14">Laminarinase btgC</fullName>
    </alternativeName>
</protein>
<evidence type="ECO:0000256" key="1">
    <source>
        <dbReference type="ARBA" id="ARBA00004191"/>
    </source>
</evidence>
<feature type="transmembrane region" description="Helical" evidence="16">
    <location>
        <begin position="436"/>
        <end position="453"/>
    </location>
</feature>
<dbReference type="InterPro" id="IPR000490">
    <property type="entry name" value="Glyco_hydro_17"/>
</dbReference>
<dbReference type="AlphaFoldDB" id="A0A840MQP3"/>
<evidence type="ECO:0000256" key="7">
    <source>
        <dbReference type="ARBA" id="ARBA00022801"/>
    </source>
</evidence>
<keyword evidence="4" id="KW-0134">Cell wall</keyword>
<keyword evidence="16" id="KW-1133">Transmembrane helix</keyword>
<keyword evidence="10" id="KW-0119">Carbohydrate metabolism</keyword>
<dbReference type="InterPro" id="IPR050732">
    <property type="entry name" value="Beta-glucan_modifiers"/>
</dbReference>
<comment type="subcellular location">
    <subcellularLocation>
        <location evidence="2">Cell membrane</location>
    </subcellularLocation>
    <subcellularLocation>
        <location evidence="1">Secreted</location>
        <location evidence="1">Cell wall</location>
    </subcellularLocation>
</comment>
<evidence type="ECO:0000313" key="18">
    <source>
        <dbReference type="Proteomes" id="UP000521227"/>
    </source>
</evidence>
<gene>
    <name evidence="17" type="ORF">HNQ36_000063</name>
</gene>
<dbReference type="PANTHER" id="PTHR16631">
    <property type="entry name" value="GLUCAN 1,3-BETA-GLUCOSIDASE"/>
    <property type="match status" value="1"/>
</dbReference>
<evidence type="ECO:0000256" key="14">
    <source>
        <dbReference type="ARBA" id="ARBA00042373"/>
    </source>
</evidence>
<evidence type="ECO:0000256" key="8">
    <source>
        <dbReference type="ARBA" id="ARBA00023136"/>
    </source>
</evidence>
<evidence type="ECO:0000256" key="15">
    <source>
        <dbReference type="ARBA" id="ARBA00043078"/>
    </source>
</evidence>
<evidence type="ECO:0000256" key="9">
    <source>
        <dbReference type="ARBA" id="ARBA00023180"/>
    </source>
</evidence>
<keyword evidence="8 16" id="KW-0472">Membrane</keyword>
<evidence type="ECO:0000256" key="11">
    <source>
        <dbReference type="ARBA" id="ARBA00023316"/>
    </source>
</evidence>
<evidence type="ECO:0000256" key="16">
    <source>
        <dbReference type="SAM" id="Phobius"/>
    </source>
</evidence>
<feature type="transmembrane region" description="Helical" evidence="16">
    <location>
        <begin position="298"/>
        <end position="318"/>
    </location>
</feature>
<dbReference type="GO" id="GO:0005886">
    <property type="term" value="C:plasma membrane"/>
    <property type="evidence" value="ECO:0007669"/>
    <property type="project" value="UniProtKB-SubCell"/>
</dbReference>
<evidence type="ECO:0000256" key="6">
    <source>
        <dbReference type="ARBA" id="ARBA00022729"/>
    </source>
</evidence>
<dbReference type="EMBL" id="JACHIJ010000001">
    <property type="protein sequence ID" value="MBB5050115.1"/>
    <property type="molecule type" value="Genomic_DNA"/>
</dbReference>
<accession>A0A840MQP3</accession>
<evidence type="ECO:0000256" key="5">
    <source>
        <dbReference type="ARBA" id="ARBA00022525"/>
    </source>
</evidence>
<keyword evidence="6" id="KW-0732">Signal</keyword>
<keyword evidence="3" id="KW-1003">Cell membrane</keyword>
<proteinExistence type="predicted"/>
<dbReference type="InterPro" id="IPR017853">
    <property type="entry name" value="GH"/>
</dbReference>
<dbReference type="GO" id="GO:0071555">
    <property type="term" value="P:cell wall organization"/>
    <property type="evidence" value="ECO:0007669"/>
    <property type="project" value="UniProtKB-KW"/>
</dbReference>
<organism evidence="17 18">
    <name type="scientific">Afipia massiliensis</name>
    <dbReference type="NCBI Taxonomy" id="211460"/>
    <lineage>
        <taxon>Bacteria</taxon>
        <taxon>Pseudomonadati</taxon>
        <taxon>Pseudomonadota</taxon>
        <taxon>Alphaproteobacteria</taxon>
        <taxon>Hyphomicrobiales</taxon>
        <taxon>Nitrobacteraceae</taxon>
        <taxon>Afipia</taxon>
    </lineage>
</organism>
<keyword evidence="11" id="KW-0961">Cell wall biogenesis/degradation</keyword>
<feature type="transmembrane region" description="Helical" evidence="16">
    <location>
        <begin position="489"/>
        <end position="506"/>
    </location>
</feature>
<sequence>MATPIMLARAPIDPAAKLECVSYAPFRGGQNPLEPGLVIAPEQIAEDLAQLAKVTGCVRTYSVGNGLERIPELAENAGLKVMLGVWIGTNRVDNRTQMETGIALAKKYPGVVSAVIVGNEVLLRGEMTAADLVANIRYVKSKAGVPVTYADVWEFWLKNRDVYDAVDFVTIHILPYWEDHPIRARHAASHVDSIRKRMAVAFPNKEILIGETGWPSAGRMREGALPSRANQARVVSEILQLARQEKFRVNLIEAYDQPWKRMWEGTVGGHWGLFDAGGTRDLKYPAGEPITNFPRAKVYAAAGMIFSVLVFGVALLTLRRRPWSPHLSSWMTVGISATAGGALLGVAFDKLIVESLGVGGWTVGILLFGAAVLSPLVVANTVMYGRSLPTFLELLGPRDYRTTSRMQTILGLVLLVTTVIATQTALGFVFDPRYRDFQFAALTMAVVPFLLLTALNRPASGKRPIAESIFAGALALSAIYIGFNEGPANWQSLWTCGLYLLLALTLSRARVAQTPE</sequence>
<keyword evidence="7" id="KW-0378">Hydrolase</keyword>
<dbReference type="PROSITE" id="PS00587">
    <property type="entry name" value="GLYCOSYL_HYDROL_F17"/>
    <property type="match status" value="1"/>
</dbReference>
<feature type="transmembrane region" description="Helical" evidence="16">
    <location>
        <begin position="360"/>
        <end position="385"/>
    </location>
</feature>
<evidence type="ECO:0000256" key="2">
    <source>
        <dbReference type="ARBA" id="ARBA00004236"/>
    </source>
</evidence>
<feature type="transmembrane region" description="Helical" evidence="16">
    <location>
        <begin position="406"/>
        <end position="430"/>
    </location>
</feature>
<evidence type="ECO:0000256" key="12">
    <source>
        <dbReference type="ARBA" id="ARBA00023326"/>
    </source>
</evidence>
<keyword evidence="12" id="KW-0624">Polysaccharide degradation</keyword>
<reference evidence="17 18" key="1">
    <citation type="submission" date="2020-08" db="EMBL/GenBank/DDBJ databases">
        <title>Genomic Encyclopedia of Type Strains, Phase IV (KMG-IV): sequencing the most valuable type-strain genomes for metagenomic binning, comparative biology and taxonomic classification.</title>
        <authorList>
            <person name="Goeker M."/>
        </authorList>
    </citation>
    <scope>NUCLEOTIDE SEQUENCE [LARGE SCALE GENOMIC DNA]</scope>
    <source>
        <strain evidence="17 18">DSM 17498</strain>
    </source>
</reference>
<feature type="transmembrane region" description="Helical" evidence="16">
    <location>
        <begin position="465"/>
        <end position="483"/>
    </location>
</feature>
<evidence type="ECO:0000256" key="4">
    <source>
        <dbReference type="ARBA" id="ARBA00022512"/>
    </source>
</evidence>
<keyword evidence="16" id="KW-0812">Transmembrane</keyword>
<comment type="function">
    <text evidence="13">Glucanases play a role in cell expansion during growth, in cell-cell fusion during mating, and in spore release during sporulation. This enzyme may be involved in beta-glucan degradation. Active on laminarin and lichenan.</text>
</comment>
<dbReference type="PANTHER" id="PTHR16631:SF17">
    <property type="entry name" value="GLUCAN ENDO-1,3-BETA-GLUCOSIDASE BTGC"/>
    <property type="match status" value="1"/>
</dbReference>
<keyword evidence="5" id="KW-0964">Secreted</keyword>
<dbReference type="GO" id="GO:0004553">
    <property type="term" value="F:hydrolase activity, hydrolyzing O-glycosyl compounds"/>
    <property type="evidence" value="ECO:0007669"/>
    <property type="project" value="InterPro"/>
</dbReference>
<dbReference type="SUPFAM" id="SSF51445">
    <property type="entry name" value="(Trans)glycosidases"/>
    <property type="match status" value="1"/>
</dbReference>
<evidence type="ECO:0000256" key="10">
    <source>
        <dbReference type="ARBA" id="ARBA00023277"/>
    </source>
</evidence>
<name>A0A840MQP3_9BRAD</name>
<keyword evidence="9" id="KW-0325">Glycoprotein</keyword>
<feature type="transmembrane region" description="Helical" evidence="16">
    <location>
        <begin position="330"/>
        <end position="348"/>
    </location>
</feature>